<dbReference type="AlphaFoldDB" id="E0SKJ5"/>
<dbReference type="STRING" id="198628.Dda3937_04020"/>
<organism evidence="1 2">
    <name type="scientific">Dickeya dadantii (strain 3937)</name>
    <name type="common">Erwinia chrysanthemi (strain 3937)</name>
    <dbReference type="NCBI Taxonomy" id="198628"/>
    <lineage>
        <taxon>Bacteria</taxon>
        <taxon>Pseudomonadati</taxon>
        <taxon>Pseudomonadota</taxon>
        <taxon>Gammaproteobacteria</taxon>
        <taxon>Enterobacterales</taxon>
        <taxon>Pectobacteriaceae</taxon>
        <taxon>Dickeya</taxon>
    </lineage>
</organism>
<keyword evidence="2" id="KW-1185">Reference proteome</keyword>
<protein>
    <submittedName>
        <fullName evidence="1">Uncharacterized protein</fullName>
    </submittedName>
</protein>
<dbReference type="HOGENOM" id="CLU_2568349_0_0_6"/>
<gene>
    <name evidence="1" type="ordered locus">Dda3937_04020</name>
</gene>
<accession>E0SKJ5</accession>
<sequence>MHPATVDSARSKRHVCLLPPFLSRRCRLAGSVQSAAGRLLHRRFPLSCLEISPGHDVNHKCQPPSALRWLLYDIFLTMYNK</sequence>
<dbReference type="KEGG" id="ddd:Dda3937_04020"/>
<name>E0SKJ5_DICD3</name>
<evidence type="ECO:0000313" key="1">
    <source>
        <dbReference type="EMBL" id="ADM99284.1"/>
    </source>
</evidence>
<proteinExistence type="predicted"/>
<reference evidence="1 2" key="1">
    <citation type="journal article" date="2011" name="J. Bacteriol.">
        <title>Genome sequence of the plant-pathogenic bacterium Dickeya dadantii 3937.</title>
        <authorList>
            <person name="Glasner J.D."/>
            <person name="Yang C.H."/>
            <person name="Reverchon S."/>
            <person name="Hugouvieux-Cotte-Pattat N."/>
            <person name="Condemine G."/>
            <person name="Bohin J.P."/>
            <person name="Van Gijsegem F."/>
            <person name="Yang S."/>
            <person name="Franza T."/>
            <person name="Expert D."/>
            <person name="Plunkett G. III"/>
            <person name="San Francisco M.J."/>
            <person name="Charkowski A.O."/>
            <person name="Py B."/>
            <person name="Bell K."/>
            <person name="Rauscher L."/>
            <person name="Rodriguez-Palenzuela P."/>
            <person name="Toussaint A."/>
            <person name="Holeva M.C."/>
            <person name="He S.Y."/>
            <person name="Douet V."/>
            <person name="Boccara M."/>
            <person name="Blanco C."/>
            <person name="Toth I."/>
            <person name="Anderson B.D."/>
            <person name="Biehl B.S."/>
            <person name="Mau B."/>
            <person name="Flynn S.M."/>
            <person name="Barras F."/>
            <person name="Lindeberg M."/>
            <person name="Birch P.R."/>
            <person name="Tsuyumu S."/>
            <person name="Shi X."/>
            <person name="Hibbing M."/>
            <person name="Yap M.N."/>
            <person name="Carpentier M."/>
            <person name="Dassa E."/>
            <person name="Umehara M."/>
            <person name="Kim J.F."/>
            <person name="Rusch M."/>
            <person name="Soni P."/>
            <person name="Mayhew G.F."/>
            <person name="Fouts D.E."/>
            <person name="Gill S.R."/>
            <person name="Blattner F.R."/>
            <person name="Keen N.T."/>
            <person name="Perna N.T."/>
        </authorList>
    </citation>
    <scope>NUCLEOTIDE SEQUENCE [LARGE SCALE GENOMIC DNA]</scope>
    <source>
        <strain evidence="1 2">3937</strain>
    </source>
</reference>
<dbReference type="Proteomes" id="UP000006859">
    <property type="component" value="Chromosome"/>
</dbReference>
<dbReference type="EMBL" id="CP002038">
    <property type="protein sequence ID" value="ADM99284.1"/>
    <property type="molecule type" value="Genomic_DNA"/>
</dbReference>
<evidence type="ECO:0000313" key="2">
    <source>
        <dbReference type="Proteomes" id="UP000006859"/>
    </source>
</evidence>